<accession>A0AAV6VVX7</accession>
<organism evidence="1 2">
    <name type="scientific">Oedothorax gibbosus</name>
    <dbReference type="NCBI Taxonomy" id="931172"/>
    <lineage>
        <taxon>Eukaryota</taxon>
        <taxon>Metazoa</taxon>
        <taxon>Ecdysozoa</taxon>
        <taxon>Arthropoda</taxon>
        <taxon>Chelicerata</taxon>
        <taxon>Arachnida</taxon>
        <taxon>Araneae</taxon>
        <taxon>Araneomorphae</taxon>
        <taxon>Entelegynae</taxon>
        <taxon>Araneoidea</taxon>
        <taxon>Linyphiidae</taxon>
        <taxon>Erigoninae</taxon>
        <taxon>Oedothorax</taxon>
    </lineage>
</organism>
<dbReference type="EMBL" id="JAFNEN010000008">
    <property type="protein sequence ID" value="KAG8201117.1"/>
    <property type="molecule type" value="Genomic_DNA"/>
</dbReference>
<protein>
    <submittedName>
        <fullName evidence="1">Uncharacterized protein</fullName>
    </submittedName>
</protein>
<gene>
    <name evidence="1" type="ORF">JTE90_028785</name>
</gene>
<dbReference type="AlphaFoldDB" id="A0AAV6VVX7"/>
<name>A0AAV6VVX7_9ARAC</name>
<proteinExistence type="predicted"/>
<evidence type="ECO:0000313" key="2">
    <source>
        <dbReference type="Proteomes" id="UP000827092"/>
    </source>
</evidence>
<keyword evidence="2" id="KW-1185">Reference proteome</keyword>
<reference evidence="1 2" key="1">
    <citation type="journal article" date="2022" name="Nat. Ecol. Evol.">
        <title>A masculinizing supergene underlies an exaggerated male reproductive morph in a spider.</title>
        <authorList>
            <person name="Hendrickx F."/>
            <person name="De Corte Z."/>
            <person name="Sonet G."/>
            <person name="Van Belleghem S.M."/>
            <person name="Kostlbacher S."/>
            <person name="Vangestel C."/>
        </authorList>
    </citation>
    <scope>NUCLEOTIDE SEQUENCE [LARGE SCALE GENOMIC DNA]</scope>
    <source>
        <strain evidence="1">W744_W776</strain>
    </source>
</reference>
<comment type="caution">
    <text evidence="1">The sequence shown here is derived from an EMBL/GenBank/DDBJ whole genome shotgun (WGS) entry which is preliminary data.</text>
</comment>
<evidence type="ECO:0000313" key="1">
    <source>
        <dbReference type="EMBL" id="KAG8201117.1"/>
    </source>
</evidence>
<sequence>MPIILYDPFGLGCVKGGPREKLTRSVQQRGELAKPPLPFRPYTILWNRFHAQSDSTLSHGCNCTQYGGLPHI</sequence>
<dbReference type="Proteomes" id="UP000827092">
    <property type="component" value="Unassembled WGS sequence"/>
</dbReference>